<proteinExistence type="predicted"/>
<name>A0ABQ9NYL5_9PEZI</name>
<keyword evidence="3" id="KW-0238">DNA-binding</keyword>
<feature type="domain" description="Zn(2)-C6 fungal-type" evidence="7">
    <location>
        <begin position="28"/>
        <end position="58"/>
    </location>
</feature>
<keyword evidence="1" id="KW-0479">Metal-binding</keyword>
<dbReference type="PANTHER" id="PTHR31069:SF31">
    <property type="entry name" value="MONODICTYPHENONE CLUSTER TRANSCRIPTION FACTOR-RELATED"/>
    <property type="match status" value="1"/>
</dbReference>
<evidence type="ECO:0000256" key="5">
    <source>
        <dbReference type="ARBA" id="ARBA00023242"/>
    </source>
</evidence>
<dbReference type="PANTHER" id="PTHR31069">
    <property type="entry name" value="OLEATE-ACTIVATED TRANSCRIPTION FACTOR 1-RELATED"/>
    <property type="match status" value="1"/>
</dbReference>
<evidence type="ECO:0000256" key="4">
    <source>
        <dbReference type="ARBA" id="ARBA00023163"/>
    </source>
</evidence>
<dbReference type="InterPro" id="IPR013700">
    <property type="entry name" value="AflR"/>
</dbReference>
<dbReference type="PROSITE" id="PS00463">
    <property type="entry name" value="ZN2_CY6_FUNGAL_1"/>
    <property type="match status" value="1"/>
</dbReference>
<dbReference type="Pfam" id="PF00172">
    <property type="entry name" value="Zn_clus"/>
    <property type="match status" value="1"/>
</dbReference>
<evidence type="ECO:0000313" key="8">
    <source>
        <dbReference type="EMBL" id="KAJ9667470.1"/>
    </source>
</evidence>
<evidence type="ECO:0000259" key="7">
    <source>
        <dbReference type="PROSITE" id="PS50048"/>
    </source>
</evidence>
<dbReference type="CDD" id="cd00067">
    <property type="entry name" value="GAL4"/>
    <property type="match status" value="1"/>
</dbReference>
<organism evidence="8 9">
    <name type="scientific">Coniosporium apollinis</name>
    <dbReference type="NCBI Taxonomy" id="61459"/>
    <lineage>
        <taxon>Eukaryota</taxon>
        <taxon>Fungi</taxon>
        <taxon>Dikarya</taxon>
        <taxon>Ascomycota</taxon>
        <taxon>Pezizomycotina</taxon>
        <taxon>Dothideomycetes</taxon>
        <taxon>Dothideomycetes incertae sedis</taxon>
        <taxon>Coniosporium</taxon>
    </lineage>
</organism>
<evidence type="ECO:0000256" key="6">
    <source>
        <dbReference type="SAM" id="MobiDB-lite"/>
    </source>
</evidence>
<keyword evidence="4" id="KW-0804">Transcription</keyword>
<keyword evidence="2" id="KW-0805">Transcription regulation</keyword>
<dbReference type="Proteomes" id="UP001172684">
    <property type="component" value="Unassembled WGS sequence"/>
</dbReference>
<evidence type="ECO:0000256" key="2">
    <source>
        <dbReference type="ARBA" id="ARBA00023015"/>
    </source>
</evidence>
<evidence type="ECO:0000256" key="3">
    <source>
        <dbReference type="ARBA" id="ARBA00023125"/>
    </source>
</evidence>
<keyword evidence="9" id="KW-1185">Reference proteome</keyword>
<dbReference type="Pfam" id="PF08493">
    <property type="entry name" value="AflR"/>
    <property type="match status" value="1"/>
</dbReference>
<feature type="compositionally biased region" description="Polar residues" evidence="6">
    <location>
        <begin position="148"/>
        <end position="165"/>
    </location>
</feature>
<dbReference type="Gene3D" id="4.10.240.10">
    <property type="entry name" value="Zn(2)-C6 fungal-type DNA-binding domain"/>
    <property type="match status" value="1"/>
</dbReference>
<protein>
    <recommendedName>
        <fullName evidence="7">Zn(2)-C6 fungal-type domain-containing protein</fullName>
    </recommendedName>
</protein>
<reference evidence="8" key="1">
    <citation type="submission" date="2022-10" db="EMBL/GenBank/DDBJ databases">
        <title>Culturing micro-colonial fungi from biological soil crusts in the Mojave desert and describing Neophaeococcomyces mojavensis, and introducing the new genera and species Taxawa tesnikishii.</title>
        <authorList>
            <person name="Kurbessoian T."/>
            <person name="Stajich J.E."/>
        </authorList>
    </citation>
    <scope>NUCLEOTIDE SEQUENCE</scope>
    <source>
        <strain evidence="8">TK_1</strain>
    </source>
</reference>
<evidence type="ECO:0000256" key="1">
    <source>
        <dbReference type="ARBA" id="ARBA00022723"/>
    </source>
</evidence>
<feature type="compositionally biased region" description="Polar residues" evidence="6">
    <location>
        <begin position="122"/>
        <end position="141"/>
    </location>
</feature>
<feature type="region of interest" description="Disordered" evidence="6">
    <location>
        <begin position="61"/>
        <end position="101"/>
    </location>
</feature>
<feature type="compositionally biased region" description="Polar residues" evidence="6">
    <location>
        <begin position="85"/>
        <end position="100"/>
    </location>
</feature>
<keyword evidence="5" id="KW-0539">Nucleus</keyword>
<gene>
    <name evidence="8" type="ORF">H2201_002339</name>
</gene>
<feature type="region of interest" description="Disordered" evidence="6">
    <location>
        <begin position="114"/>
        <end position="165"/>
    </location>
</feature>
<dbReference type="SUPFAM" id="SSF57701">
    <property type="entry name" value="Zn2/Cys6 DNA-binding domain"/>
    <property type="match status" value="1"/>
</dbReference>
<dbReference type="PROSITE" id="PS50048">
    <property type="entry name" value="ZN2_CY6_FUNGAL_2"/>
    <property type="match status" value="1"/>
</dbReference>
<dbReference type="EMBL" id="JAPDRL010000012">
    <property type="protein sequence ID" value="KAJ9667470.1"/>
    <property type="molecule type" value="Genomic_DNA"/>
</dbReference>
<accession>A0ABQ9NYL5</accession>
<dbReference type="SMART" id="SM00066">
    <property type="entry name" value="GAL4"/>
    <property type="match status" value="1"/>
</dbReference>
<evidence type="ECO:0000313" key="9">
    <source>
        <dbReference type="Proteomes" id="UP001172684"/>
    </source>
</evidence>
<dbReference type="InterPro" id="IPR036864">
    <property type="entry name" value="Zn2-C6_fun-type_DNA-bd_sf"/>
</dbReference>
<feature type="compositionally biased region" description="Basic residues" evidence="6">
    <location>
        <begin position="63"/>
        <end position="74"/>
    </location>
</feature>
<dbReference type="InterPro" id="IPR001138">
    <property type="entry name" value="Zn2Cys6_DnaBD"/>
</dbReference>
<dbReference type="InterPro" id="IPR050675">
    <property type="entry name" value="OAF3"/>
</dbReference>
<sequence length="394" mass="43051">MSLMELDQTICSPRTVLSAPNLRKLRLSCDNCHAAKIKCTKERPACSRCGNLGASCIYSQSRRAGKPKGSRKSRSGPSGLPSPPTTDCSLRSSPHPSTDFGQFVAGRQQHWDLGQLEDNGELGSSTPRSRKTSLNTIYGENSSGGFGNLISSTPPKSPNLRTSLDFSSGQSALNYGGSSADDAILPPFNGELFGTMPGLMSGIMPACDALQFSTDDIFSPVSLNDIQCLDIRLNTKFDDSTVGIDSNFCHCSAALQETLGTLNIPSPPFDRLLAINKSAVNRVTRHLSCSCPPDISSIMLLFVIITKVVHWYKKSRDGQGSDEVGVTLGTFKVDKEDEHRMKVVLIKSELRKVEMLISRFRDRFERSLDGQDEQVYEANMAFLEQRLQDAIKGL</sequence>
<comment type="caution">
    <text evidence="8">The sequence shown here is derived from an EMBL/GenBank/DDBJ whole genome shotgun (WGS) entry which is preliminary data.</text>
</comment>
<dbReference type="PRINTS" id="PR00755">
    <property type="entry name" value="AFLATOXINBRP"/>
</dbReference>